<evidence type="ECO:0000313" key="1">
    <source>
        <dbReference type="EMBL" id="KAK8983384.1"/>
    </source>
</evidence>
<protein>
    <recommendedName>
        <fullName evidence="3">Reverse transcriptase zinc-binding domain-containing protein</fullName>
    </recommendedName>
</protein>
<proteinExistence type="predicted"/>
<evidence type="ECO:0008006" key="3">
    <source>
        <dbReference type="Google" id="ProtNLM"/>
    </source>
</evidence>
<gene>
    <name evidence="1" type="ORF">V6N11_073802</name>
</gene>
<accession>A0ABR2P4L6</accession>
<dbReference type="EMBL" id="JBBPBN010000080">
    <property type="protein sequence ID" value="KAK8983384.1"/>
    <property type="molecule type" value="Genomic_DNA"/>
</dbReference>
<name>A0ABR2P4L6_9ROSI</name>
<sequence length="101" mass="11904">MLDMVDECGQWRWDLFESLLLYEILLHIVTVKVPLHATMRDIPRWVLTENGQFRVSSAYDVRIGVQFGPVEPIWRAIVVFKRISRVKTFIWLTCLGEIVNE</sequence>
<dbReference type="Proteomes" id="UP001396334">
    <property type="component" value="Unassembled WGS sequence"/>
</dbReference>
<reference evidence="1 2" key="1">
    <citation type="journal article" date="2024" name="G3 (Bethesda)">
        <title>Genome assembly of Hibiscus sabdariffa L. provides insights into metabolisms of medicinal natural products.</title>
        <authorList>
            <person name="Kim T."/>
        </authorList>
    </citation>
    <scope>NUCLEOTIDE SEQUENCE [LARGE SCALE GENOMIC DNA]</scope>
    <source>
        <strain evidence="1">TK-2024</strain>
        <tissue evidence="1">Old leaves</tissue>
    </source>
</reference>
<comment type="caution">
    <text evidence="1">The sequence shown here is derived from an EMBL/GenBank/DDBJ whole genome shotgun (WGS) entry which is preliminary data.</text>
</comment>
<organism evidence="1 2">
    <name type="scientific">Hibiscus sabdariffa</name>
    <name type="common">roselle</name>
    <dbReference type="NCBI Taxonomy" id="183260"/>
    <lineage>
        <taxon>Eukaryota</taxon>
        <taxon>Viridiplantae</taxon>
        <taxon>Streptophyta</taxon>
        <taxon>Embryophyta</taxon>
        <taxon>Tracheophyta</taxon>
        <taxon>Spermatophyta</taxon>
        <taxon>Magnoliopsida</taxon>
        <taxon>eudicotyledons</taxon>
        <taxon>Gunneridae</taxon>
        <taxon>Pentapetalae</taxon>
        <taxon>rosids</taxon>
        <taxon>malvids</taxon>
        <taxon>Malvales</taxon>
        <taxon>Malvaceae</taxon>
        <taxon>Malvoideae</taxon>
        <taxon>Hibiscus</taxon>
    </lineage>
</organism>
<keyword evidence="2" id="KW-1185">Reference proteome</keyword>
<evidence type="ECO:0000313" key="2">
    <source>
        <dbReference type="Proteomes" id="UP001396334"/>
    </source>
</evidence>